<reference evidence="1" key="2">
    <citation type="submission" date="2010-02" db="EMBL/GenBank/DDBJ databases">
        <authorList>
            <person name="Genoscope - CEA"/>
        </authorList>
    </citation>
    <scope>NUCLEOTIDE SEQUENCE</scope>
    <source>
        <strain evidence="1">CFBP2957</strain>
        <plasmid evidence="1">RCFBPv3_mp</plasmid>
    </source>
</reference>
<dbReference type="EMBL" id="FP885907">
    <property type="protein sequence ID" value="CBJ53313.1"/>
    <property type="molecule type" value="Genomic_DNA"/>
</dbReference>
<accession>D8P327</accession>
<proteinExistence type="predicted"/>
<sequence>MRRSALTLAGWPTGWASGSAFVGQRINTDPVEHSCTERLPPLIKHPDDEINALTGRTGSTGAPAIVARARAWSSFRATVTEMRRPQGATGWVGGTHCVPCTLGGLYNRFPSAEGGLIRAITGVRYGRHRSRCLASTRWSCCRLGARFDTHYVCSVYDCANKQREPDQTTPGRWLAIGARRRFESPIQAPNETR</sequence>
<dbReference type="AlphaFoldDB" id="D8P327"/>
<reference evidence="1" key="1">
    <citation type="journal article" date="2010" name="BMC Genomics">
        <title>Genomes of three tomato pathogens within the Ralstonia solanacearum species complex reveal significant evolutionary divergence.</title>
        <authorList>
            <person name="Remenant B."/>
            <person name="Coupat-Goutaland B."/>
            <person name="Guidot A."/>
            <person name="Cellier G."/>
            <person name="Wicker E."/>
            <person name="Allen C."/>
            <person name="Fegan M."/>
            <person name="Pruvost O."/>
            <person name="Elbaz M."/>
            <person name="Calteau A."/>
            <person name="Salvignol G."/>
            <person name="Mornico D."/>
            <person name="Mangenot S."/>
            <person name="Barbe V."/>
            <person name="Medigue C."/>
            <person name="Prior P."/>
        </authorList>
    </citation>
    <scope>NUCLEOTIDE SEQUENCE [LARGE SCALE GENOMIC DNA]</scope>
    <source>
        <strain evidence="1">CFBP2957</strain>
        <plasmid evidence="1">RCFBPv3_mp</plasmid>
    </source>
</reference>
<protein>
    <submittedName>
        <fullName evidence="1">Uncharacterized protein</fullName>
    </submittedName>
</protein>
<evidence type="ECO:0000313" key="1">
    <source>
        <dbReference type="EMBL" id="CBJ53313.1"/>
    </source>
</evidence>
<organism evidence="1">
    <name type="scientific">Ralstonia solanacearum CFBP2957</name>
    <dbReference type="NCBI Taxonomy" id="859656"/>
    <lineage>
        <taxon>Bacteria</taxon>
        <taxon>Pseudomonadati</taxon>
        <taxon>Pseudomonadota</taxon>
        <taxon>Betaproteobacteria</taxon>
        <taxon>Burkholderiales</taxon>
        <taxon>Burkholderiaceae</taxon>
        <taxon>Ralstonia</taxon>
        <taxon>Ralstonia solanacearum species complex</taxon>
    </lineage>
</organism>
<name>D8P327_RALSL</name>
<keyword evidence="1" id="KW-0614">Plasmid</keyword>
<geneLocation type="plasmid" evidence="1">
    <name>RCFBPv3_mp</name>
</geneLocation>
<gene>
    <name evidence="1" type="ORF">RCFBP_mp10526</name>
</gene>